<dbReference type="AlphaFoldDB" id="A0A9D4GL27"/>
<evidence type="ECO:0000313" key="3">
    <source>
        <dbReference type="Proteomes" id="UP000828390"/>
    </source>
</evidence>
<dbReference type="Gene3D" id="3.30.70.1820">
    <property type="entry name" value="L1 transposable element, RRM domain"/>
    <property type="match status" value="1"/>
</dbReference>
<reference evidence="2" key="1">
    <citation type="journal article" date="2019" name="bioRxiv">
        <title>The Genome of the Zebra Mussel, Dreissena polymorpha: A Resource for Invasive Species Research.</title>
        <authorList>
            <person name="McCartney M.A."/>
            <person name="Auch B."/>
            <person name="Kono T."/>
            <person name="Mallez S."/>
            <person name="Zhang Y."/>
            <person name="Obille A."/>
            <person name="Becker A."/>
            <person name="Abrahante J.E."/>
            <person name="Garbe J."/>
            <person name="Badalamenti J.P."/>
            <person name="Herman A."/>
            <person name="Mangelson H."/>
            <person name="Liachko I."/>
            <person name="Sullivan S."/>
            <person name="Sone E.D."/>
            <person name="Koren S."/>
            <person name="Silverstein K.A.T."/>
            <person name="Beckman K.B."/>
            <person name="Gohl D.M."/>
        </authorList>
    </citation>
    <scope>NUCLEOTIDE SEQUENCE</scope>
    <source>
        <strain evidence="2">Duluth1</strain>
        <tissue evidence="2">Whole animal</tissue>
    </source>
</reference>
<sequence length="207" mass="23184">MEKKSKNKSENGNFGHGFSGGRGKHGGGGGDVGTSNESEWSINQNKKRQKRSTCGTFDDHDKTLSKNDFKQLSTDDKLVTLFEMLTFANSMNARVQNIEAHVQSISYDNSKTNERVKILEYRSIDAEARSRRNNLIFRGIPELLKSENCIDLVKRFICVDLDIDTSSISIQRAHRLGAPNPISTQSCRSLLSHTTLRKAQHAILSIE</sequence>
<evidence type="ECO:0000313" key="2">
    <source>
        <dbReference type="EMBL" id="KAH3817424.1"/>
    </source>
</evidence>
<accession>A0A9D4GL27</accession>
<evidence type="ECO:0000256" key="1">
    <source>
        <dbReference type="SAM" id="MobiDB-lite"/>
    </source>
</evidence>
<proteinExistence type="predicted"/>
<reference evidence="2" key="2">
    <citation type="submission" date="2020-11" db="EMBL/GenBank/DDBJ databases">
        <authorList>
            <person name="McCartney M.A."/>
            <person name="Auch B."/>
            <person name="Kono T."/>
            <person name="Mallez S."/>
            <person name="Becker A."/>
            <person name="Gohl D.M."/>
            <person name="Silverstein K.A.T."/>
            <person name="Koren S."/>
            <person name="Bechman K.B."/>
            <person name="Herman A."/>
            <person name="Abrahante J.E."/>
            <person name="Garbe J."/>
        </authorList>
    </citation>
    <scope>NUCLEOTIDE SEQUENCE</scope>
    <source>
        <strain evidence="2">Duluth1</strain>
        <tissue evidence="2">Whole animal</tissue>
    </source>
</reference>
<feature type="compositionally biased region" description="Polar residues" evidence="1">
    <location>
        <begin position="34"/>
        <end position="44"/>
    </location>
</feature>
<feature type="region of interest" description="Disordered" evidence="1">
    <location>
        <begin position="1"/>
        <end position="58"/>
    </location>
</feature>
<dbReference type="EMBL" id="JAIWYP010000005">
    <property type="protein sequence ID" value="KAH3817424.1"/>
    <property type="molecule type" value="Genomic_DNA"/>
</dbReference>
<feature type="compositionally biased region" description="Gly residues" evidence="1">
    <location>
        <begin position="14"/>
        <end position="32"/>
    </location>
</feature>
<dbReference type="Proteomes" id="UP000828390">
    <property type="component" value="Unassembled WGS sequence"/>
</dbReference>
<keyword evidence="3" id="KW-1185">Reference proteome</keyword>
<gene>
    <name evidence="2" type="ORF">DPMN_118959</name>
</gene>
<comment type="caution">
    <text evidence="2">The sequence shown here is derived from an EMBL/GenBank/DDBJ whole genome shotgun (WGS) entry which is preliminary data.</text>
</comment>
<name>A0A9D4GL27_DREPO</name>
<organism evidence="2 3">
    <name type="scientific">Dreissena polymorpha</name>
    <name type="common">Zebra mussel</name>
    <name type="synonym">Mytilus polymorpha</name>
    <dbReference type="NCBI Taxonomy" id="45954"/>
    <lineage>
        <taxon>Eukaryota</taxon>
        <taxon>Metazoa</taxon>
        <taxon>Spiralia</taxon>
        <taxon>Lophotrochozoa</taxon>
        <taxon>Mollusca</taxon>
        <taxon>Bivalvia</taxon>
        <taxon>Autobranchia</taxon>
        <taxon>Heteroconchia</taxon>
        <taxon>Euheterodonta</taxon>
        <taxon>Imparidentia</taxon>
        <taxon>Neoheterodontei</taxon>
        <taxon>Myida</taxon>
        <taxon>Dreissenoidea</taxon>
        <taxon>Dreissenidae</taxon>
        <taxon>Dreissena</taxon>
    </lineage>
</organism>
<protein>
    <submittedName>
        <fullName evidence="2">Uncharacterized protein</fullName>
    </submittedName>
</protein>